<keyword evidence="3" id="KW-0645">Protease</keyword>
<dbReference type="GO" id="GO:0008237">
    <property type="term" value="F:metallopeptidase activity"/>
    <property type="evidence" value="ECO:0007669"/>
    <property type="project" value="UniProtKB-KW"/>
</dbReference>
<evidence type="ECO:0000256" key="1">
    <source>
        <dbReference type="SAM" id="Coils"/>
    </source>
</evidence>
<dbReference type="InterPro" id="IPR021973">
    <property type="entry name" value="SprA-related"/>
</dbReference>
<dbReference type="RefSeq" id="WP_345339530.1">
    <property type="nucleotide sequence ID" value="NZ_BAABLI010000009.1"/>
</dbReference>
<dbReference type="EMBL" id="JBHUHT010000013">
    <property type="protein sequence ID" value="MFD2096828.1"/>
    <property type="molecule type" value="Genomic_DNA"/>
</dbReference>
<protein>
    <submittedName>
        <fullName evidence="3">Metalloprotease CJM1_0395 family protein</fullName>
    </submittedName>
</protein>
<organism evidence="3 4">
    <name type="scientific">Corallincola platygyrae</name>
    <dbReference type="NCBI Taxonomy" id="1193278"/>
    <lineage>
        <taxon>Bacteria</taxon>
        <taxon>Pseudomonadati</taxon>
        <taxon>Pseudomonadota</taxon>
        <taxon>Gammaproteobacteria</taxon>
        <taxon>Alteromonadales</taxon>
        <taxon>Psychromonadaceae</taxon>
        <taxon>Corallincola</taxon>
    </lineage>
</organism>
<dbReference type="Pfam" id="PF12118">
    <property type="entry name" value="SprA-related"/>
    <property type="match status" value="1"/>
</dbReference>
<feature type="compositionally biased region" description="Basic and acidic residues" evidence="2">
    <location>
        <begin position="71"/>
        <end position="86"/>
    </location>
</feature>
<gene>
    <name evidence="3" type="ORF">ACFSJ3_12595</name>
</gene>
<keyword evidence="4" id="KW-1185">Reference proteome</keyword>
<keyword evidence="1" id="KW-0175">Coiled coil</keyword>
<dbReference type="Proteomes" id="UP001597380">
    <property type="component" value="Unassembled WGS sequence"/>
</dbReference>
<evidence type="ECO:0000313" key="3">
    <source>
        <dbReference type="EMBL" id="MFD2096828.1"/>
    </source>
</evidence>
<keyword evidence="3" id="KW-0378">Hydrolase</keyword>
<accession>A0ABW4XNY8</accession>
<proteinExistence type="predicted"/>
<reference evidence="4" key="1">
    <citation type="journal article" date="2019" name="Int. J. Syst. Evol. Microbiol.">
        <title>The Global Catalogue of Microorganisms (GCM) 10K type strain sequencing project: providing services to taxonomists for standard genome sequencing and annotation.</title>
        <authorList>
            <consortium name="The Broad Institute Genomics Platform"/>
            <consortium name="The Broad Institute Genome Sequencing Center for Infectious Disease"/>
            <person name="Wu L."/>
            <person name="Ma J."/>
        </authorList>
    </citation>
    <scope>NUCLEOTIDE SEQUENCE [LARGE SCALE GENOMIC DNA]</scope>
    <source>
        <strain evidence="4">CGMCC 1.10992</strain>
    </source>
</reference>
<name>A0ABW4XNY8_9GAMM</name>
<evidence type="ECO:0000313" key="4">
    <source>
        <dbReference type="Proteomes" id="UP001597380"/>
    </source>
</evidence>
<comment type="caution">
    <text evidence="3">The sequence shown here is derived from an EMBL/GenBank/DDBJ whole genome shotgun (WGS) entry which is preliminary data.</text>
</comment>
<feature type="coiled-coil region" evidence="1">
    <location>
        <begin position="205"/>
        <end position="244"/>
    </location>
</feature>
<feature type="region of interest" description="Disordered" evidence="2">
    <location>
        <begin position="1"/>
        <end position="115"/>
    </location>
</feature>
<sequence>MNIVMPSMPTINLNPSNPPTDSVRRDNQMREMVTQTRELSPYNRETPLGSEKDQTRHVANPLNLSQQYDLQEARFARPDITEREGENGQQQQGQGEQSQDQEREQRQQAEQQQLQAAIEAAEGELIRELKARDLEVRNHEQAHALVGGQYASAPTYTVERGPDGVSYAIAGEVQIDTSEVKGDPEATLQKLETVYAAALAPAEPSSQDRQVAAEAQARIAQLRNEIALETNEQYQQQFADEENAEGPGFAEPLSRIAVRFFRQPSGQEIDGPQLSNFAPGGSRSLEIAAEIQERANRIQDFYQRQVNSLNTPELLGTA</sequence>
<evidence type="ECO:0000256" key="2">
    <source>
        <dbReference type="SAM" id="MobiDB-lite"/>
    </source>
</evidence>
<feature type="compositionally biased region" description="Low complexity" evidence="2">
    <location>
        <begin position="87"/>
        <end position="98"/>
    </location>
</feature>
<keyword evidence="3" id="KW-0482">Metalloprotease</keyword>